<dbReference type="eggNOG" id="KOG3043">
    <property type="taxonomic scope" value="Eukaryota"/>
</dbReference>
<dbReference type="Gene3D" id="3.40.50.1820">
    <property type="entry name" value="alpha/beta hydrolase"/>
    <property type="match status" value="1"/>
</dbReference>
<dbReference type="HOGENOM" id="CLU_2005497_0_0_1"/>
<dbReference type="GO" id="GO:0016787">
    <property type="term" value="F:hydrolase activity"/>
    <property type="evidence" value="ECO:0007669"/>
    <property type="project" value="UniProtKB-KW"/>
</dbReference>
<dbReference type="InterPro" id="IPR029058">
    <property type="entry name" value="AB_hydrolase_fold"/>
</dbReference>
<organism evidence="2 3">
    <name type="scientific">Phaeoacremonium minimum (strain UCR-PA7)</name>
    <name type="common">Esca disease fungus</name>
    <name type="synonym">Togninia minima</name>
    <dbReference type="NCBI Taxonomy" id="1286976"/>
    <lineage>
        <taxon>Eukaryota</taxon>
        <taxon>Fungi</taxon>
        <taxon>Dikarya</taxon>
        <taxon>Ascomycota</taxon>
        <taxon>Pezizomycotina</taxon>
        <taxon>Sordariomycetes</taxon>
        <taxon>Sordariomycetidae</taxon>
        <taxon>Togniniales</taxon>
        <taxon>Togniniaceae</taxon>
        <taxon>Phaeoacremonium</taxon>
    </lineage>
</organism>
<protein>
    <submittedName>
        <fullName evidence="2">Putative dienelactone hydrolase family protein</fullName>
    </submittedName>
</protein>
<dbReference type="RefSeq" id="XP_007911583.1">
    <property type="nucleotide sequence ID" value="XM_007913392.1"/>
</dbReference>
<dbReference type="AlphaFoldDB" id="R8BWN7"/>
<dbReference type="InterPro" id="IPR002925">
    <property type="entry name" value="Dienelactn_hydro"/>
</dbReference>
<keyword evidence="2" id="KW-0378">Hydrolase</keyword>
<dbReference type="GeneID" id="19328798"/>
<dbReference type="Proteomes" id="UP000014074">
    <property type="component" value="Unassembled WGS sequence"/>
</dbReference>
<sequence>MQSVQLCAEPAIEGGSEPLVDAHFAAHPSGLKATDLVRYSRRFVVPFSLALGDEDFIFSKDVAANLEVGLREIYSEEPSHFEARMYTGCGHGFAVRADREKTNEDKAANEAASQAAEWFQKFLA</sequence>
<reference evidence="3" key="1">
    <citation type="journal article" date="2013" name="Genome Announc.">
        <title>Draft genome sequence of the ascomycete Phaeoacremonium aleophilum strain UCR-PA7, a causal agent of the esca disease complex in grapevines.</title>
        <authorList>
            <person name="Blanco-Ulate B."/>
            <person name="Rolshausen P."/>
            <person name="Cantu D."/>
        </authorList>
    </citation>
    <scope>NUCLEOTIDE SEQUENCE [LARGE SCALE GENOMIC DNA]</scope>
    <source>
        <strain evidence="3">UCR-PA7</strain>
    </source>
</reference>
<dbReference type="Pfam" id="PF01738">
    <property type="entry name" value="DLH"/>
    <property type="match status" value="1"/>
</dbReference>
<dbReference type="KEGG" id="tmn:UCRPA7_799"/>
<name>R8BWN7_PHAM7</name>
<gene>
    <name evidence="2" type="ORF">UCRPA7_799</name>
</gene>
<feature type="domain" description="Dienelactone hydrolase" evidence="1">
    <location>
        <begin position="18"/>
        <end position="122"/>
    </location>
</feature>
<keyword evidence="3" id="KW-1185">Reference proteome</keyword>
<dbReference type="OrthoDB" id="17560at2759"/>
<dbReference type="EMBL" id="KB932813">
    <property type="protein sequence ID" value="EOO03714.1"/>
    <property type="molecule type" value="Genomic_DNA"/>
</dbReference>
<evidence type="ECO:0000313" key="2">
    <source>
        <dbReference type="EMBL" id="EOO03714.1"/>
    </source>
</evidence>
<accession>R8BWN7</accession>
<evidence type="ECO:0000259" key="1">
    <source>
        <dbReference type="Pfam" id="PF01738"/>
    </source>
</evidence>
<proteinExistence type="predicted"/>
<dbReference type="SUPFAM" id="SSF53474">
    <property type="entry name" value="alpha/beta-Hydrolases"/>
    <property type="match status" value="1"/>
</dbReference>
<evidence type="ECO:0000313" key="3">
    <source>
        <dbReference type="Proteomes" id="UP000014074"/>
    </source>
</evidence>